<reference evidence="3" key="1">
    <citation type="submission" date="2013-08" db="EMBL/GenBank/DDBJ databases">
        <title>Intrasporangium oryzae NRRL B-24470.</title>
        <authorList>
            <person name="Liu H."/>
            <person name="Wang G."/>
        </authorList>
    </citation>
    <scope>NUCLEOTIDE SEQUENCE [LARGE SCALE GENOMIC DNA]</scope>
    <source>
        <strain evidence="3">Q5-1</strain>
    </source>
</reference>
<keyword evidence="3" id="KW-1185">Reference proteome</keyword>
<name>W9GE03_9MICO</name>
<evidence type="ECO:0000313" key="2">
    <source>
        <dbReference type="EMBL" id="EWT04446.1"/>
    </source>
</evidence>
<dbReference type="Proteomes" id="UP000019494">
    <property type="component" value="Unassembled WGS sequence"/>
</dbReference>
<dbReference type="AlphaFoldDB" id="W9GE03"/>
<dbReference type="Gene3D" id="3.40.50.12780">
    <property type="entry name" value="N-terminal domain of ligase-like"/>
    <property type="match status" value="1"/>
</dbReference>
<dbReference type="EMBL" id="AWQS01000244">
    <property type="protein sequence ID" value="EWT04446.1"/>
    <property type="molecule type" value="Genomic_DNA"/>
</dbReference>
<proteinExistence type="predicted"/>
<dbReference type="InterPro" id="IPR042099">
    <property type="entry name" value="ANL_N_sf"/>
</dbReference>
<dbReference type="Pfam" id="PF00501">
    <property type="entry name" value="AMP-binding"/>
    <property type="match status" value="1"/>
</dbReference>
<evidence type="ECO:0000313" key="3">
    <source>
        <dbReference type="Proteomes" id="UP000019494"/>
    </source>
</evidence>
<evidence type="ECO:0000259" key="1">
    <source>
        <dbReference type="Pfam" id="PF00501"/>
    </source>
</evidence>
<feature type="domain" description="AMP-dependent synthetase/ligase" evidence="1">
    <location>
        <begin position="94"/>
        <end position="300"/>
    </location>
</feature>
<dbReference type="PANTHER" id="PTHR43767">
    <property type="entry name" value="LONG-CHAIN-FATTY-ACID--COA LIGASE"/>
    <property type="match status" value="1"/>
</dbReference>
<accession>W9GE03</accession>
<dbReference type="InterPro" id="IPR050237">
    <property type="entry name" value="ATP-dep_AMP-bd_enzyme"/>
</dbReference>
<protein>
    <submittedName>
        <fullName evidence="2">AMP-dependent synthetase</fullName>
    </submittedName>
</protein>
<sequence length="439" mass="46419">MAVVTADEQVTYAALAARVEALAGCLAGSRRLVLLEGRNTLDTVVGYLAALAAGHVVLLTAAGPGGSVERLTAAYDPDIVLGPSGTVDIRRTEPRHELHPDLVLLLSTSGSTGSPRLVRLSADNLAANADQIAEYLGVRPDDCAATTLPITYTYGLSVLHTHLARGARVLLTELTVVDECFWRLFVEAGATTFPGVPHTFELLERSGFAERNLPLLRYVTQAGGRMDPERVRSWAQLGQRRGWDLYVMYGQTEATARMAYLPPELASERPTAVGVPVPGGSIAIEDGEIVYRGPNVMLGYATAPADLAAGRTVDALRTGDLGRITDDGLVEVVGRKARFVKVLGHRVDLDGLECALRDDGCDVRCAGRDGCVIVAACGLGAAPSREALRRKVLRAAGVPRGAVSVVPVDEHPTLPTGKPDYAGLLRLADNAPSVEGPPT</sequence>
<dbReference type="InterPro" id="IPR000873">
    <property type="entry name" value="AMP-dep_synth/lig_dom"/>
</dbReference>
<organism evidence="2 3">
    <name type="scientific">Intrasporangium chromatireducens Q5-1</name>
    <dbReference type="NCBI Taxonomy" id="584657"/>
    <lineage>
        <taxon>Bacteria</taxon>
        <taxon>Bacillati</taxon>
        <taxon>Actinomycetota</taxon>
        <taxon>Actinomycetes</taxon>
        <taxon>Micrococcales</taxon>
        <taxon>Intrasporangiaceae</taxon>
        <taxon>Intrasporangium</taxon>
    </lineage>
</organism>
<comment type="caution">
    <text evidence="2">The sequence shown here is derived from an EMBL/GenBank/DDBJ whole genome shotgun (WGS) entry which is preliminary data.</text>
</comment>
<dbReference type="SUPFAM" id="SSF56801">
    <property type="entry name" value="Acetyl-CoA synthetase-like"/>
    <property type="match status" value="1"/>
</dbReference>
<gene>
    <name evidence="2" type="ORF">N864_13225</name>
</gene>
<feature type="non-terminal residue" evidence="2">
    <location>
        <position position="439"/>
    </location>
</feature>
<dbReference type="PANTHER" id="PTHR43767:SF1">
    <property type="entry name" value="NONRIBOSOMAL PEPTIDE SYNTHASE PES1 (EUROFUNG)-RELATED"/>
    <property type="match status" value="1"/>
</dbReference>